<organism evidence="2 3">
    <name type="scientific">Ditylenchus destructor</name>
    <dbReference type="NCBI Taxonomy" id="166010"/>
    <lineage>
        <taxon>Eukaryota</taxon>
        <taxon>Metazoa</taxon>
        <taxon>Ecdysozoa</taxon>
        <taxon>Nematoda</taxon>
        <taxon>Chromadorea</taxon>
        <taxon>Rhabditida</taxon>
        <taxon>Tylenchina</taxon>
        <taxon>Tylenchomorpha</taxon>
        <taxon>Sphaerularioidea</taxon>
        <taxon>Anguinidae</taxon>
        <taxon>Anguininae</taxon>
        <taxon>Ditylenchus</taxon>
    </lineage>
</organism>
<protein>
    <submittedName>
        <fullName evidence="2">Phytanoyl-CoA hydroxylase-interacting protein-like</fullName>
    </submittedName>
</protein>
<evidence type="ECO:0000313" key="2">
    <source>
        <dbReference type="EMBL" id="KAI1726661.1"/>
    </source>
</evidence>
<proteinExistence type="predicted"/>
<keyword evidence="3" id="KW-1185">Reference proteome</keyword>
<dbReference type="Proteomes" id="UP001201812">
    <property type="component" value="Unassembled WGS sequence"/>
</dbReference>
<name>A0AAD4R6V3_9BILA</name>
<dbReference type="EMBL" id="JAKKPZ010000002">
    <property type="protein sequence ID" value="KAI1726661.1"/>
    <property type="molecule type" value="Genomic_DNA"/>
</dbReference>
<dbReference type="InterPro" id="IPR045545">
    <property type="entry name" value="PHYIP/PHIPL_C"/>
</dbReference>
<gene>
    <name evidence="2" type="ORF">DdX_03386</name>
</gene>
<dbReference type="Pfam" id="PF19281">
    <property type="entry name" value="PHYHIP_C"/>
    <property type="match status" value="1"/>
</dbReference>
<comment type="caution">
    <text evidence="2">The sequence shown here is derived from an EMBL/GenBank/DDBJ whole genome shotgun (WGS) entry which is preliminary data.</text>
</comment>
<dbReference type="GO" id="GO:0005737">
    <property type="term" value="C:cytoplasm"/>
    <property type="evidence" value="ECO:0007669"/>
    <property type="project" value="TreeGrafter"/>
</dbReference>
<reference evidence="2" key="1">
    <citation type="submission" date="2022-01" db="EMBL/GenBank/DDBJ databases">
        <title>Genome Sequence Resource for Two Populations of Ditylenchus destructor, the Migratory Endoparasitic Phytonematode.</title>
        <authorList>
            <person name="Zhang H."/>
            <person name="Lin R."/>
            <person name="Xie B."/>
        </authorList>
    </citation>
    <scope>NUCLEOTIDE SEQUENCE</scope>
    <source>
        <strain evidence="2">BazhouSP</strain>
    </source>
</reference>
<dbReference type="InterPro" id="IPR042868">
    <property type="entry name" value="PHYHIP/PHYHIPL"/>
</dbReference>
<feature type="domain" description="Phytanoyl-CoA hydroxylase-interacting protein-like C-terminal" evidence="1">
    <location>
        <begin position="295"/>
        <end position="514"/>
    </location>
</feature>
<evidence type="ECO:0000259" key="1">
    <source>
        <dbReference type="Pfam" id="PF19281"/>
    </source>
</evidence>
<dbReference type="PANTHER" id="PTHR15698:SF4">
    <property type="entry name" value="PHYTANOYL-COA HYDROXYLASE-INTERACTING PROTEIN-LIKE C-TERMINAL DOMAIN-CONTAINING PROTEIN"/>
    <property type="match status" value="1"/>
</dbReference>
<dbReference type="AlphaFoldDB" id="A0AAD4R6V3"/>
<accession>A0AAD4R6V3</accession>
<dbReference type="PANTHER" id="PTHR15698">
    <property type="entry name" value="PROTEIN CBG15099"/>
    <property type="match status" value="1"/>
</dbReference>
<evidence type="ECO:0000313" key="3">
    <source>
        <dbReference type="Proteomes" id="UP001201812"/>
    </source>
</evidence>
<sequence>MWRDYEYEYDYCWNEYANRDTRYGPAPTSSTFESENVRRTRQHGKTHAAWPYDTSGPPKHVPITQVLSTNRLPSWATQNHPSYCSKPAPDEKLRSLLAPIQLPQPAQIPQVHQAPMTTRFGSWGMPATDVSGRRIPLLSDPMDFNRNNHHHSLIPTFRTPFSQKPREPMLSIPYAGGDMVAKPIKRKNNINDDDLGKENKFSFFSEPRSTKNIKLKIEPSAIKCIVSWTFPCLPRKFKYKQLIEVDDNLSVVDRKELAPHITSYRFKTTPGQKYNIKLIIVDQEEKCVAKGKCECKAVFSLEEINRLMEKALTLVTTTPMQPFTFLYRCKPRMYWDHLRDFRNGMIEKYIKDNNGHSASPINGQIYGLFFYARTMADGSLPPTSPFGGIRFRLNAPILLDPNRVNMYFCDFYCYHIAHYVTLVVCNKDSQTDLFCHDWLKRLDMENNPFLRVQRTGDQRNPFNFWVNKVVWVEIYYTEDISITWGAFDTVTPTGAGMSKIGGISHNRSCLECNLYPSGPQPDNQKDPEIVEDLIASYEKALSSNGSLKKSSTHYILHSCVESELHSPSTQLPTTISKDFLELSEVITQIVDNVVNDQGWISKPQQNFDTNSKNCYCYCTNSEDCYCL</sequence>